<accession>A0A939P848</accession>
<sequence length="238" mass="26010">MKGVLVQWRVASGETRSVDLDDGAELTFGRGEVDLVLDDPGVSRLAGRIRAAGDHWLISNLSRGSTYVVENPEGAGEFVKAAPRRLAMPVPFEFSRVVLPTQASTIDFLVFAPSHLYADPDIPADQVGEATMLPFPLDVTAKYFLVLIALCEPRLRDAAAVAIPTVPEIIDRLSGLESCRDLSRSAVNFHIDYLAGTKLRVKEPGEGRNAKADWQRAALVALVLRFNLVREEHLALLP</sequence>
<proteinExistence type="predicted"/>
<dbReference type="Gene3D" id="2.60.200.20">
    <property type="match status" value="1"/>
</dbReference>
<organism evidence="1 2">
    <name type="scientific">Actinomadura barringtoniae</name>
    <dbReference type="NCBI Taxonomy" id="1427535"/>
    <lineage>
        <taxon>Bacteria</taxon>
        <taxon>Bacillati</taxon>
        <taxon>Actinomycetota</taxon>
        <taxon>Actinomycetes</taxon>
        <taxon>Streptosporangiales</taxon>
        <taxon>Thermomonosporaceae</taxon>
        <taxon>Actinomadura</taxon>
    </lineage>
</organism>
<dbReference type="Proteomes" id="UP000669179">
    <property type="component" value="Unassembled WGS sequence"/>
</dbReference>
<evidence type="ECO:0000313" key="1">
    <source>
        <dbReference type="EMBL" id="MBO2447032.1"/>
    </source>
</evidence>
<reference evidence="1" key="1">
    <citation type="submission" date="2021-03" db="EMBL/GenBank/DDBJ databases">
        <authorList>
            <person name="Kanchanasin P."/>
            <person name="Saeng-In P."/>
            <person name="Phongsopitanun W."/>
            <person name="Yuki M."/>
            <person name="Kudo T."/>
            <person name="Ohkuma M."/>
            <person name="Tanasupawat S."/>
        </authorList>
    </citation>
    <scope>NUCLEOTIDE SEQUENCE</scope>
    <source>
        <strain evidence="1">GKU 128</strain>
    </source>
</reference>
<dbReference type="InterPro" id="IPR008984">
    <property type="entry name" value="SMAD_FHA_dom_sf"/>
</dbReference>
<comment type="caution">
    <text evidence="1">The sequence shown here is derived from an EMBL/GenBank/DDBJ whole genome shotgun (WGS) entry which is preliminary data.</text>
</comment>
<name>A0A939P848_9ACTN</name>
<dbReference type="AlphaFoldDB" id="A0A939P848"/>
<dbReference type="RefSeq" id="WP_208254633.1">
    <property type="nucleotide sequence ID" value="NZ_JAGEOJ010000003.1"/>
</dbReference>
<gene>
    <name evidence="1" type="ORF">J4573_08020</name>
</gene>
<protein>
    <submittedName>
        <fullName evidence="1">FHA domain-containing protein</fullName>
    </submittedName>
</protein>
<evidence type="ECO:0000313" key="2">
    <source>
        <dbReference type="Proteomes" id="UP000669179"/>
    </source>
</evidence>
<dbReference type="EMBL" id="JAGEOJ010000003">
    <property type="protein sequence ID" value="MBO2447032.1"/>
    <property type="molecule type" value="Genomic_DNA"/>
</dbReference>
<keyword evidence="2" id="KW-1185">Reference proteome</keyword>
<dbReference type="SUPFAM" id="SSF49879">
    <property type="entry name" value="SMAD/FHA domain"/>
    <property type="match status" value="1"/>
</dbReference>